<evidence type="ECO:0000313" key="2">
    <source>
        <dbReference type="EMBL" id="TLS97480.1"/>
    </source>
</evidence>
<accession>A0A5J6RG57</accession>
<proteinExistence type="predicted"/>
<protein>
    <submittedName>
        <fullName evidence="2">ModE family transcriptional regulator</fullName>
    </submittedName>
</protein>
<dbReference type="EMBL" id="CP054051">
    <property type="protein sequence ID" value="QKJ26906.1"/>
    <property type="molecule type" value="Genomic_DNA"/>
</dbReference>
<dbReference type="Proteomes" id="UP000305417">
    <property type="component" value="Unassembled WGS sequence"/>
</dbReference>
<evidence type="ECO:0000313" key="3">
    <source>
        <dbReference type="Proteomes" id="UP000305417"/>
    </source>
</evidence>
<dbReference type="RefSeq" id="WP_024775191.1">
    <property type="nucleotide sequence ID" value="NZ_CP043857.1"/>
</dbReference>
<gene>
    <name evidence="1" type="ORF">ACBT_0994</name>
    <name evidence="2" type="ORF">FE247_08435</name>
</gene>
<dbReference type="KEGG" id="acib:ACBT_0994"/>
<dbReference type="STRING" id="1442598.GCA_000522465_01064"/>
<dbReference type="Proteomes" id="UP000509513">
    <property type="component" value="Chromosome"/>
</dbReference>
<keyword evidence="3" id="KW-1185">Reference proteome</keyword>
<organism evidence="1 4">
    <name type="scientific">Aliarcobacter cibarius</name>
    <dbReference type="NCBI Taxonomy" id="255507"/>
    <lineage>
        <taxon>Bacteria</taxon>
        <taxon>Pseudomonadati</taxon>
        <taxon>Campylobacterota</taxon>
        <taxon>Epsilonproteobacteria</taxon>
        <taxon>Campylobacterales</taxon>
        <taxon>Arcobacteraceae</taxon>
        <taxon>Aliarcobacter</taxon>
    </lineage>
</organism>
<dbReference type="AlphaFoldDB" id="A0A5J6RG57"/>
<name>A0A5J6RG57_9BACT</name>
<evidence type="ECO:0000313" key="4">
    <source>
        <dbReference type="Proteomes" id="UP000509513"/>
    </source>
</evidence>
<sequence>MSSIDDKINFNLTQEQKNIIFENLDEYGKLSCIKSFKVAKKIGCELKDMSAITKFMNIKITNCELGVFGNLEFLEKNEEVYSNLKNKYLKKEISCKNLWEEAKKSSLKIVGSTVKNSDIEVIYCQLGCFREKKGLKNGSKS</sequence>
<reference evidence="1 4" key="2">
    <citation type="submission" date="2020-05" db="EMBL/GenBank/DDBJ databases">
        <title>Complete genome sequencing of Campylobacter and Arcobacter type strains.</title>
        <authorList>
            <person name="Miller W.G."/>
            <person name="Yee E."/>
        </authorList>
    </citation>
    <scope>NUCLEOTIDE SEQUENCE [LARGE SCALE GENOMIC DNA]</scope>
    <source>
        <strain evidence="1 4">LMG 21996</strain>
    </source>
</reference>
<dbReference type="OrthoDB" id="5334582at2"/>
<dbReference type="EMBL" id="VBUC01000021">
    <property type="protein sequence ID" value="TLS97480.1"/>
    <property type="molecule type" value="Genomic_DNA"/>
</dbReference>
<evidence type="ECO:0000313" key="1">
    <source>
        <dbReference type="EMBL" id="QKJ26906.1"/>
    </source>
</evidence>
<reference evidence="2 3" key="1">
    <citation type="submission" date="2019-05" db="EMBL/GenBank/DDBJ databases">
        <title>Arcobacter cibarius and Arcobacter thereius providing challenges in identification an antibiotic susceptibility and Quinolone resistance.</title>
        <authorList>
            <person name="Busch A."/>
            <person name="Hanel I."/>
            <person name="Hotzel H."/>
            <person name="Tomaso H."/>
        </authorList>
    </citation>
    <scope>NUCLEOTIDE SEQUENCE [LARGE SCALE GENOMIC DNA]</scope>
    <source>
        <strain evidence="2 3">16CS0831-2</strain>
    </source>
</reference>